<dbReference type="VEuPathDB" id="FungiDB:TRICI_001213"/>
<dbReference type="SUPFAM" id="SSF50475">
    <property type="entry name" value="FMN-binding split barrel"/>
    <property type="match status" value="1"/>
</dbReference>
<dbReference type="AlphaFoldDB" id="A0A642VAG6"/>
<sequence length="142" mass="15800">MNYTYVPEGEGLPHLKEACVVLTSSKETQKVKNICQNPNVSLLVHDWTTSKTLEVSEGSTLSRMLKEMNQTELSSKSVTLDGCAKIVEGDVAEFFRKKLQQCTPENEHKFIDDTTAVILVTIQSATVADSENHVQVYDDFSS</sequence>
<name>A0A642VAG6_9ASCO</name>
<evidence type="ECO:0000313" key="1">
    <source>
        <dbReference type="EMBL" id="KAA8916587.1"/>
    </source>
</evidence>
<dbReference type="OrthoDB" id="5300823at2759"/>
<protein>
    <submittedName>
        <fullName evidence="1">Uncharacterized protein</fullName>
    </submittedName>
</protein>
<dbReference type="InterPro" id="IPR012349">
    <property type="entry name" value="Split_barrel_FMN-bd"/>
</dbReference>
<accession>A0A642VAG6</accession>
<dbReference type="GO" id="GO:0005737">
    <property type="term" value="C:cytoplasm"/>
    <property type="evidence" value="ECO:0007669"/>
    <property type="project" value="TreeGrafter"/>
</dbReference>
<dbReference type="Proteomes" id="UP000761534">
    <property type="component" value="Unassembled WGS sequence"/>
</dbReference>
<reference evidence="1" key="1">
    <citation type="journal article" date="2019" name="G3 (Bethesda)">
        <title>Genome Assemblies of Two Rare Opportunistic Yeast Pathogens: Diutina rugosa (syn. Candida rugosa) and Trichomonascus ciferrii (syn. Candida ciferrii).</title>
        <authorList>
            <person name="Mixao V."/>
            <person name="Saus E."/>
            <person name="Hansen A.P."/>
            <person name="Lass-Florl C."/>
            <person name="Gabaldon T."/>
        </authorList>
    </citation>
    <scope>NUCLEOTIDE SEQUENCE</scope>
    <source>
        <strain evidence="1">CBS 4856</strain>
    </source>
</reference>
<dbReference type="InterPro" id="IPR052841">
    <property type="entry name" value="PMP_oxidase-like"/>
</dbReference>
<dbReference type="PANTHER" id="PTHR28040:SF1">
    <property type="entry name" value="PYRIDOXAMINE 5'-PHOSPHATE OXIDASE YLR456W HOMOLOG-RELATED"/>
    <property type="match status" value="1"/>
</dbReference>
<proteinExistence type="predicted"/>
<dbReference type="Gene3D" id="2.30.110.10">
    <property type="entry name" value="Electron Transport, Fmn-binding Protein, Chain A"/>
    <property type="match status" value="1"/>
</dbReference>
<comment type="caution">
    <text evidence="1">The sequence shown here is derived from an EMBL/GenBank/DDBJ whole genome shotgun (WGS) entry which is preliminary data.</text>
</comment>
<evidence type="ECO:0000313" key="2">
    <source>
        <dbReference type="Proteomes" id="UP000761534"/>
    </source>
</evidence>
<keyword evidence="2" id="KW-1185">Reference proteome</keyword>
<dbReference type="GO" id="GO:0005634">
    <property type="term" value="C:nucleus"/>
    <property type="evidence" value="ECO:0007669"/>
    <property type="project" value="TreeGrafter"/>
</dbReference>
<gene>
    <name evidence="1" type="ORF">TRICI_001213</name>
</gene>
<dbReference type="PANTHER" id="PTHR28040">
    <property type="entry name" value="PYRIDOXAMINE 5'-PHOSPHATE OXIDASE YLR456W HOMOLOG-RELATED"/>
    <property type="match status" value="1"/>
</dbReference>
<organism evidence="1 2">
    <name type="scientific">Trichomonascus ciferrii</name>
    <dbReference type="NCBI Taxonomy" id="44093"/>
    <lineage>
        <taxon>Eukaryota</taxon>
        <taxon>Fungi</taxon>
        <taxon>Dikarya</taxon>
        <taxon>Ascomycota</taxon>
        <taxon>Saccharomycotina</taxon>
        <taxon>Dipodascomycetes</taxon>
        <taxon>Dipodascales</taxon>
        <taxon>Trichomonascaceae</taxon>
        <taxon>Trichomonascus</taxon>
        <taxon>Trichomonascus ciferrii complex</taxon>
    </lineage>
</organism>
<dbReference type="EMBL" id="SWFS01000093">
    <property type="protein sequence ID" value="KAA8916587.1"/>
    <property type="molecule type" value="Genomic_DNA"/>
</dbReference>